<keyword evidence="3" id="KW-1185">Reference proteome</keyword>
<dbReference type="EMBL" id="REGN01003705">
    <property type="protein sequence ID" value="RNA21249.1"/>
    <property type="molecule type" value="Genomic_DNA"/>
</dbReference>
<organism evidence="2 3">
    <name type="scientific">Brachionus plicatilis</name>
    <name type="common">Marine rotifer</name>
    <name type="synonym">Brachionus muelleri</name>
    <dbReference type="NCBI Taxonomy" id="10195"/>
    <lineage>
        <taxon>Eukaryota</taxon>
        <taxon>Metazoa</taxon>
        <taxon>Spiralia</taxon>
        <taxon>Gnathifera</taxon>
        <taxon>Rotifera</taxon>
        <taxon>Eurotatoria</taxon>
        <taxon>Monogononta</taxon>
        <taxon>Pseudotrocha</taxon>
        <taxon>Ploima</taxon>
        <taxon>Brachionidae</taxon>
        <taxon>Brachionus</taxon>
    </lineage>
</organism>
<evidence type="ECO:0000313" key="2">
    <source>
        <dbReference type="EMBL" id="RNA21249.1"/>
    </source>
</evidence>
<feature type="compositionally biased region" description="Polar residues" evidence="1">
    <location>
        <begin position="195"/>
        <end position="212"/>
    </location>
</feature>
<evidence type="ECO:0000256" key="1">
    <source>
        <dbReference type="SAM" id="MobiDB-lite"/>
    </source>
</evidence>
<dbReference type="Proteomes" id="UP000276133">
    <property type="component" value="Unassembled WGS sequence"/>
</dbReference>
<dbReference type="OrthoDB" id="10519772at2759"/>
<feature type="region of interest" description="Disordered" evidence="1">
    <location>
        <begin position="188"/>
        <end position="212"/>
    </location>
</feature>
<gene>
    <name evidence="2" type="ORF">BpHYR1_003418</name>
</gene>
<feature type="compositionally biased region" description="Polar residues" evidence="1">
    <location>
        <begin position="130"/>
        <end position="143"/>
    </location>
</feature>
<feature type="region of interest" description="Disordered" evidence="1">
    <location>
        <begin position="120"/>
        <end position="143"/>
    </location>
</feature>
<comment type="caution">
    <text evidence="2">The sequence shown here is derived from an EMBL/GenBank/DDBJ whole genome shotgun (WGS) entry which is preliminary data.</text>
</comment>
<dbReference type="AlphaFoldDB" id="A0A3M7RCS8"/>
<protein>
    <submittedName>
        <fullName evidence="2">Uncharacterized protein</fullName>
    </submittedName>
</protein>
<proteinExistence type="predicted"/>
<reference evidence="2 3" key="1">
    <citation type="journal article" date="2018" name="Sci. Rep.">
        <title>Genomic signatures of local adaptation to the degree of environmental predictability in rotifers.</title>
        <authorList>
            <person name="Franch-Gras L."/>
            <person name="Hahn C."/>
            <person name="Garcia-Roger E.M."/>
            <person name="Carmona M.J."/>
            <person name="Serra M."/>
            <person name="Gomez A."/>
        </authorList>
    </citation>
    <scope>NUCLEOTIDE SEQUENCE [LARGE SCALE GENOMIC DNA]</scope>
    <source>
        <strain evidence="2">HYR1</strain>
    </source>
</reference>
<name>A0A3M7RCS8_BRAPC</name>
<sequence length="517" mass="57724">MQPNDQNHVPDVLFVDEDGNPIEPGRENIIYVDENGTQIPEQVALQLLESGKYVDSRELVNSAAARKTMSSSANSSQALYQAQMEAKMQAMALAEAQAQVFAKAQAELKQREEELASIEADAARGDTPVSLRQKTSNSANSDSLGATFAQQGELEARLQAQRIAELREHEILREKLLQRQRQIMQEQFQHRVSRQTEQSPYGQQQISNATSGQAQTQSFQAETKLQAEPSFSALMAQQEQLDSTVHTEEPLVNTSKSNTPVNFNAADSQAIKEFGHKFSIGQVKLVGYLTGDNVIRNAGQLSAQEVEKIYQEAMRDQTESESGEEKKDEQLDDGVFGDELVEIDFGPIDAYTAALNAHLNAHRNASEVDDNKKFAAHVLTCSHATFIDNQLVLGEPMYNTFERNDIVNGTSGVNVELYEPEEDANQGLDRNTLSRTNTQVEYDQGNYSQSQSFASIIDIQSQRGYSIRDMNQYQESNFSKEDSRANFDSYFDSIRSKQSNAAFYANTDNLNTKYVSR</sequence>
<accession>A0A3M7RCS8</accession>
<evidence type="ECO:0000313" key="3">
    <source>
        <dbReference type="Proteomes" id="UP000276133"/>
    </source>
</evidence>